<gene>
    <name evidence="1" type="ORF">MYXE_09400</name>
</gene>
<dbReference type="KEGG" id="mxe:MYXE_09400"/>
<name>A0AAD1GXN3_MYCXE</name>
<dbReference type="EMBL" id="AP022314">
    <property type="protein sequence ID" value="BBU21151.1"/>
    <property type="molecule type" value="Genomic_DNA"/>
</dbReference>
<reference evidence="1 2" key="1">
    <citation type="submission" date="2019-12" db="EMBL/GenBank/DDBJ databases">
        <title>Complete genome sequence of Mycolicibacterium xenopi str. JCM15661T.</title>
        <authorList>
            <person name="Yoshida M."/>
            <person name="Fukano H."/>
            <person name="Asakura T."/>
            <person name="Hoshino Y."/>
        </authorList>
    </citation>
    <scope>NUCLEOTIDE SEQUENCE [LARGE SCALE GENOMIC DNA]</scope>
    <source>
        <strain evidence="1 2">JCM 15661T</strain>
    </source>
</reference>
<sequence length="95" mass="11065">MLDKPVSGRKFFEQVIRDNLDIGRPEQVALVFDRKLIRRGPHATPAPFRARVITEGVTPSLYVDYKHTRIKQYHIRGLGRARRSSRLRQARSSRP</sequence>
<protein>
    <submittedName>
        <fullName evidence="1">Uncharacterized protein</fullName>
    </submittedName>
</protein>
<evidence type="ECO:0000313" key="2">
    <source>
        <dbReference type="Proteomes" id="UP000464624"/>
    </source>
</evidence>
<evidence type="ECO:0000313" key="1">
    <source>
        <dbReference type="EMBL" id="BBU21151.1"/>
    </source>
</evidence>
<proteinExistence type="predicted"/>
<dbReference type="Proteomes" id="UP000464624">
    <property type="component" value="Chromosome"/>
</dbReference>
<accession>A0AAD1GXN3</accession>
<organism evidence="1 2">
    <name type="scientific">Mycobacterium xenopi</name>
    <dbReference type="NCBI Taxonomy" id="1789"/>
    <lineage>
        <taxon>Bacteria</taxon>
        <taxon>Bacillati</taxon>
        <taxon>Actinomycetota</taxon>
        <taxon>Actinomycetes</taxon>
        <taxon>Mycobacteriales</taxon>
        <taxon>Mycobacteriaceae</taxon>
        <taxon>Mycobacterium</taxon>
    </lineage>
</organism>
<dbReference type="RefSeq" id="WP_270924494.1">
    <property type="nucleotide sequence ID" value="NZ_JAQGFY010000060.1"/>
</dbReference>
<dbReference type="AlphaFoldDB" id="A0AAD1GXN3"/>